<dbReference type="SUPFAM" id="SSF54768">
    <property type="entry name" value="dsRNA-binding domain-like"/>
    <property type="match status" value="1"/>
</dbReference>
<keyword evidence="3" id="KW-0933">Apicoplast</keyword>
<dbReference type="EMBL" id="CP102586">
    <property type="protein sequence ID" value="UVC53078.1"/>
    <property type="molecule type" value="Genomic_DNA"/>
</dbReference>
<dbReference type="GO" id="GO:0006412">
    <property type="term" value="P:translation"/>
    <property type="evidence" value="ECO:0007669"/>
    <property type="project" value="InterPro"/>
</dbReference>
<dbReference type="PROSITE" id="PS50881">
    <property type="entry name" value="S5_DSRBD"/>
    <property type="match status" value="1"/>
</dbReference>
<dbReference type="Gene3D" id="3.30.160.20">
    <property type="match status" value="1"/>
</dbReference>
<dbReference type="OrthoDB" id="10453508at2759"/>
<evidence type="ECO:0000313" key="4">
    <source>
        <dbReference type="Proteomes" id="UP000244803"/>
    </source>
</evidence>
<keyword evidence="1 3" id="KW-0689">Ribosomal protein</keyword>
<dbReference type="Proteomes" id="UP000244803">
    <property type="component" value="Apicoplast Pltd"/>
</dbReference>
<feature type="domain" description="S5 DRBM" evidence="2">
    <location>
        <begin position="72"/>
        <end position="135"/>
    </location>
</feature>
<sequence>MILKINKINSILTNTLYTKNFYNLNINKYKYKKNFLNCFLQQNYYFKVFLYSSLQKIIKRRLKHKLKNKKKLQKIILNVNRTSLTLKTARVYRYRLITGIGLGNKWVGIGEGKNKLFKDSYAGSLNTAKKNIYNLNFNCNDYKYLKYKGCKFRYLNMSENKNNLQIYNNISKLSGNKKIKLISYSSKTPINVLKSLTNF</sequence>
<gene>
    <name evidence="3" type="ORF">MACJ_004155</name>
</gene>
<evidence type="ECO:0000313" key="3">
    <source>
        <dbReference type="EMBL" id="UVC53078.1"/>
    </source>
</evidence>
<organism evidence="3 4">
    <name type="scientific">Theileria orientalis</name>
    <dbReference type="NCBI Taxonomy" id="68886"/>
    <lineage>
        <taxon>Eukaryota</taxon>
        <taxon>Sar</taxon>
        <taxon>Alveolata</taxon>
        <taxon>Apicomplexa</taxon>
        <taxon>Aconoidasida</taxon>
        <taxon>Piroplasmida</taxon>
        <taxon>Theileriidae</taxon>
        <taxon>Theileria</taxon>
    </lineage>
</organism>
<keyword evidence="1" id="KW-0687">Ribonucleoprotein</keyword>
<dbReference type="Pfam" id="PF00333">
    <property type="entry name" value="Ribosomal_S5"/>
    <property type="match status" value="1"/>
</dbReference>
<evidence type="ECO:0000259" key="2">
    <source>
        <dbReference type="PROSITE" id="PS50881"/>
    </source>
</evidence>
<dbReference type="AlphaFoldDB" id="A0A976SK72"/>
<evidence type="ECO:0000256" key="1">
    <source>
        <dbReference type="PROSITE-ProRule" id="PRU00268"/>
    </source>
</evidence>
<dbReference type="GO" id="GO:1990904">
    <property type="term" value="C:ribonucleoprotein complex"/>
    <property type="evidence" value="ECO:0007669"/>
    <property type="project" value="UniProtKB-UniRule"/>
</dbReference>
<accession>A0A976SK72</accession>
<protein>
    <submittedName>
        <fullName evidence="3">Ribosomal protein S5</fullName>
    </submittedName>
</protein>
<keyword evidence="3" id="KW-0934">Plastid</keyword>
<dbReference type="GO" id="GO:0003735">
    <property type="term" value="F:structural constituent of ribosome"/>
    <property type="evidence" value="ECO:0007669"/>
    <property type="project" value="UniProtKB-UniRule"/>
</dbReference>
<reference evidence="3" key="1">
    <citation type="submission" date="2022-07" db="EMBL/GenBank/DDBJ databases">
        <title>Chromosomal assemblies of T. orientalis with long-read sequencing.</title>
        <authorList>
            <person name="Yam J."/>
            <person name="Bogema D.R."/>
            <person name="Micallef M.L."/>
            <person name="Djordjevic S."/>
            <person name="Jenkins C."/>
        </authorList>
    </citation>
    <scope>NUCLEOTIDE SEQUENCE</scope>
    <source>
        <strain evidence="3">Fish Creek</strain>
    </source>
</reference>
<dbReference type="InterPro" id="IPR013810">
    <property type="entry name" value="Ribosomal_uS5_N"/>
</dbReference>
<proteinExistence type="predicted"/>
<name>A0A976SK72_THEOR</name>
<dbReference type="GO" id="GO:0003723">
    <property type="term" value="F:RNA binding"/>
    <property type="evidence" value="ECO:0007669"/>
    <property type="project" value="InterPro"/>
</dbReference>
<dbReference type="GO" id="GO:0005840">
    <property type="term" value="C:ribosome"/>
    <property type="evidence" value="ECO:0007669"/>
    <property type="project" value="UniProtKB-KW"/>
</dbReference>
<geneLocation type="apicoplast" evidence="3"/>